<sequence>MDDGTVGARTSMTLCNLFSVCCFQFDCHTLCSFCLKQAFKSESGIGNLSEEPVADRAAVSASLFPVIPECPGIQQNLISFFLR</sequence>
<dbReference type="Proteomes" id="UP000887116">
    <property type="component" value="Unassembled WGS sequence"/>
</dbReference>
<dbReference type="EMBL" id="BMAO01024423">
    <property type="protein sequence ID" value="GFQ95263.1"/>
    <property type="molecule type" value="Genomic_DNA"/>
</dbReference>
<protein>
    <submittedName>
        <fullName evidence="1">Uncharacterized protein</fullName>
    </submittedName>
</protein>
<evidence type="ECO:0000313" key="2">
    <source>
        <dbReference type="Proteomes" id="UP000887116"/>
    </source>
</evidence>
<reference evidence="1" key="1">
    <citation type="submission" date="2020-07" db="EMBL/GenBank/DDBJ databases">
        <title>Multicomponent nature underlies the extraordinary mechanical properties of spider dragline silk.</title>
        <authorList>
            <person name="Kono N."/>
            <person name="Nakamura H."/>
            <person name="Mori M."/>
            <person name="Yoshida Y."/>
            <person name="Ohtoshi R."/>
            <person name="Malay A.D."/>
            <person name="Moran D.A.P."/>
            <person name="Tomita M."/>
            <person name="Numata K."/>
            <person name="Arakawa K."/>
        </authorList>
    </citation>
    <scope>NUCLEOTIDE SEQUENCE</scope>
</reference>
<gene>
    <name evidence="1" type="ORF">TNCT_16861</name>
</gene>
<proteinExistence type="predicted"/>
<accession>A0A8X6H350</accession>
<evidence type="ECO:0000313" key="1">
    <source>
        <dbReference type="EMBL" id="GFQ95263.1"/>
    </source>
</evidence>
<name>A0A8X6H350_TRICU</name>
<dbReference type="OrthoDB" id="10329918at2759"/>
<keyword evidence="2" id="KW-1185">Reference proteome</keyword>
<comment type="caution">
    <text evidence="1">The sequence shown here is derived from an EMBL/GenBank/DDBJ whole genome shotgun (WGS) entry which is preliminary data.</text>
</comment>
<organism evidence="1 2">
    <name type="scientific">Trichonephila clavata</name>
    <name type="common">Joro spider</name>
    <name type="synonym">Nephila clavata</name>
    <dbReference type="NCBI Taxonomy" id="2740835"/>
    <lineage>
        <taxon>Eukaryota</taxon>
        <taxon>Metazoa</taxon>
        <taxon>Ecdysozoa</taxon>
        <taxon>Arthropoda</taxon>
        <taxon>Chelicerata</taxon>
        <taxon>Arachnida</taxon>
        <taxon>Araneae</taxon>
        <taxon>Araneomorphae</taxon>
        <taxon>Entelegynae</taxon>
        <taxon>Araneoidea</taxon>
        <taxon>Nephilidae</taxon>
        <taxon>Trichonephila</taxon>
    </lineage>
</organism>
<dbReference type="AlphaFoldDB" id="A0A8X6H350"/>